<proteinExistence type="predicted"/>
<dbReference type="AlphaFoldDB" id="A0A1S1QPF2"/>
<name>A0A1S1QPF2_9ACTN</name>
<protein>
    <submittedName>
        <fullName evidence="1">Uncharacterized protein</fullName>
    </submittedName>
</protein>
<keyword evidence="2" id="KW-1185">Reference proteome</keyword>
<evidence type="ECO:0000313" key="2">
    <source>
        <dbReference type="Proteomes" id="UP000179627"/>
    </source>
</evidence>
<accession>A0A1S1QPF2</accession>
<evidence type="ECO:0000313" key="1">
    <source>
        <dbReference type="EMBL" id="OHV35446.1"/>
    </source>
</evidence>
<comment type="caution">
    <text evidence="1">The sequence shown here is derived from an EMBL/GenBank/DDBJ whole genome shotgun (WGS) entry which is preliminary data.</text>
</comment>
<dbReference type="OrthoDB" id="9869865at2"/>
<gene>
    <name evidence="1" type="ORF">CC117_19630</name>
</gene>
<reference evidence="2" key="1">
    <citation type="submission" date="2016-07" db="EMBL/GenBank/DDBJ databases">
        <title>Sequence Frankia sp. strain CcI1.17.</title>
        <authorList>
            <person name="Ghodhbane-Gtari F."/>
            <person name="Swanson E."/>
            <person name="Gueddou A."/>
            <person name="Morris K."/>
            <person name="Hezbri K."/>
            <person name="Ktari A."/>
            <person name="Nouioui I."/>
            <person name="Abebe-Akele F."/>
            <person name="Simpson S."/>
            <person name="Thomas K."/>
            <person name="Gtari M."/>
            <person name="Tisa L.S."/>
            <person name="Hurst S."/>
        </authorList>
    </citation>
    <scope>NUCLEOTIDE SEQUENCE [LARGE SCALE GENOMIC DNA]</scope>
    <source>
        <strain evidence="2">Cc1.17</strain>
    </source>
</reference>
<dbReference type="Proteomes" id="UP000179627">
    <property type="component" value="Unassembled WGS sequence"/>
</dbReference>
<sequence>MATATLSLAAVGTVPPDPAAAAVADLPQDAHPARRWPTRAGVAHVSAAHVSAAHVSAAHVSAAHASAAHTSTAHACGSRDDADRMAPVHLLAHQLAEEIRTLAADARAGRAEVPLAVHPALLASFALEALTGPDVTAQATDLRALRLRQVARSLRGAADLLDELATFD</sequence>
<dbReference type="EMBL" id="MBLM01000121">
    <property type="protein sequence ID" value="OHV35446.1"/>
    <property type="molecule type" value="Genomic_DNA"/>
</dbReference>
<organism evidence="1 2">
    <name type="scientific">Parafrankia colletiae</name>
    <dbReference type="NCBI Taxonomy" id="573497"/>
    <lineage>
        <taxon>Bacteria</taxon>
        <taxon>Bacillati</taxon>
        <taxon>Actinomycetota</taxon>
        <taxon>Actinomycetes</taxon>
        <taxon>Frankiales</taxon>
        <taxon>Frankiaceae</taxon>
        <taxon>Parafrankia</taxon>
    </lineage>
</organism>